<dbReference type="Pfam" id="PF02780">
    <property type="entry name" value="Transketolase_C"/>
    <property type="match status" value="1"/>
</dbReference>
<proteinExistence type="predicted"/>
<evidence type="ECO:0000256" key="3">
    <source>
        <dbReference type="ARBA" id="ARBA00023002"/>
    </source>
</evidence>
<dbReference type="AlphaFoldDB" id="A0A075I7C3"/>
<sequence>MGINGLRPVVEIQFADYIFPAYDQIVNELAKIRHRSGGEYWSPVTVRTPAGGGIRGGHHHSQSPESQFTHTPGLKVVYCSTPYNAKGLLISAVECNDPVIFFEPKRCYRGPFYGDPHNVPTWEGHPEAEVPESHYTVPLGEARLAMEGDECTVIAWGTMVHVSEQAIRDSGVSCDLIDLQTLVPWDRGAVVNSIEKTGRCVIVHEAPKTSGFGAEMAASVQERCFYHLESPIQRVTGWDTPFPHTTEWDYMPGPTRIAAAIRRTQEG</sequence>
<dbReference type="EC" id="1.2.4.4" evidence="2"/>
<organism evidence="5">
    <name type="scientific">uncultured marine group II/III euryarchaeote SAT1000_33_E05</name>
    <dbReference type="NCBI Taxonomy" id="1456575"/>
    <lineage>
        <taxon>Archaea</taxon>
        <taxon>Methanobacteriati</taxon>
        <taxon>Methanobacteriota</taxon>
        <taxon>environmental samples</taxon>
    </lineage>
</organism>
<accession>A0A075I7C3</accession>
<protein>
    <recommendedName>
        <fullName evidence="2">3-methyl-2-oxobutanoate dehydrogenase (2-methylpropanoyl-transferring)</fullName>
        <ecNumber evidence="2">1.2.4.4</ecNumber>
    </recommendedName>
</protein>
<evidence type="ECO:0000256" key="2">
    <source>
        <dbReference type="ARBA" id="ARBA00012277"/>
    </source>
</evidence>
<dbReference type="InterPro" id="IPR033248">
    <property type="entry name" value="Transketolase_C"/>
</dbReference>
<dbReference type="Gene3D" id="3.40.50.970">
    <property type="match status" value="1"/>
</dbReference>
<dbReference type="PANTHER" id="PTHR42980">
    <property type="entry name" value="2-OXOISOVALERATE DEHYDROGENASE SUBUNIT BETA-RELATED"/>
    <property type="match status" value="1"/>
</dbReference>
<keyword evidence="3 5" id="KW-0560">Oxidoreductase</keyword>
<dbReference type="InterPro" id="IPR005475">
    <property type="entry name" value="Transketolase-like_Pyr-bd"/>
</dbReference>
<dbReference type="SMART" id="SM00861">
    <property type="entry name" value="Transket_pyr"/>
    <property type="match status" value="1"/>
</dbReference>
<dbReference type="GO" id="GO:0009083">
    <property type="term" value="P:branched-chain amino acid catabolic process"/>
    <property type="evidence" value="ECO:0007669"/>
    <property type="project" value="TreeGrafter"/>
</dbReference>
<dbReference type="InterPro" id="IPR029061">
    <property type="entry name" value="THDP-binding"/>
</dbReference>
<dbReference type="GO" id="GO:0044272">
    <property type="term" value="P:sulfur compound biosynthetic process"/>
    <property type="evidence" value="ECO:0007669"/>
    <property type="project" value="UniProtKB-ARBA"/>
</dbReference>
<dbReference type="EMBL" id="KF901264">
    <property type="protein sequence ID" value="AIF24556.1"/>
    <property type="molecule type" value="Genomic_DNA"/>
</dbReference>
<comment type="cofactor">
    <cofactor evidence="1">
        <name>thiamine diphosphate</name>
        <dbReference type="ChEBI" id="CHEBI:58937"/>
    </cofactor>
</comment>
<reference evidence="5" key="1">
    <citation type="journal article" date="2014" name="Genome Biol. Evol.">
        <title>Pangenome evidence for extensive interdomain horizontal transfer affecting lineage core and shell genes in uncultured planktonic thaumarchaeota and euryarchaeota.</title>
        <authorList>
            <person name="Deschamps P."/>
            <person name="Zivanovic Y."/>
            <person name="Moreira D."/>
            <person name="Rodriguez-Valera F."/>
            <person name="Lopez-Garcia P."/>
        </authorList>
    </citation>
    <scope>NUCLEOTIDE SEQUENCE</scope>
</reference>
<dbReference type="SUPFAM" id="SSF52922">
    <property type="entry name" value="TK C-terminal domain-like"/>
    <property type="match status" value="1"/>
</dbReference>
<dbReference type="GO" id="GO:0007584">
    <property type="term" value="P:response to nutrient"/>
    <property type="evidence" value="ECO:0007669"/>
    <property type="project" value="TreeGrafter"/>
</dbReference>
<dbReference type="SUPFAM" id="SSF52518">
    <property type="entry name" value="Thiamin diphosphate-binding fold (THDP-binding)"/>
    <property type="match status" value="1"/>
</dbReference>
<dbReference type="Gene3D" id="3.40.50.920">
    <property type="match status" value="1"/>
</dbReference>
<dbReference type="InterPro" id="IPR009014">
    <property type="entry name" value="Transketo_C/PFOR_II"/>
</dbReference>
<dbReference type="Pfam" id="PF02779">
    <property type="entry name" value="Transket_pyr"/>
    <property type="match status" value="1"/>
</dbReference>
<evidence type="ECO:0000313" key="5">
    <source>
        <dbReference type="EMBL" id="AIF24556.1"/>
    </source>
</evidence>
<name>A0A075I7C3_9EURY</name>
<evidence type="ECO:0000259" key="4">
    <source>
        <dbReference type="SMART" id="SM00861"/>
    </source>
</evidence>
<dbReference type="FunFam" id="3.40.50.920:FF:000001">
    <property type="entry name" value="Pyruvate dehydrogenase E1 beta subunit"/>
    <property type="match status" value="1"/>
</dbReference>
<dbReference type="GO" id="GO:0003863">
    <property type="term" value="F:branched-chain 2-oxo acid dehydrogenase activity"/>
    <property type="evidence" value="ECO:0007669"/>
    <property type="project" value="UniProtKB-EC"/>
</dbReference>
<feature type="domain" description="Transketolase-like pyrimidine-binding" evidence="4">
    <location>
        <begin position="1"/>
        <end position="110"/>
    </location>
</feature>
<gene>
    <name evidence="5" type="primary">bkdA2</name>
</gene>
<dbReference type="PANTHER" id="PTHR42980:SF1">
    <property type="entry name" value="2-OXOISOVALERATE DEHYDROGENASE SUBUNIT BETA, MITOCHONDRIAL"/>
    <property type="match status" value="1"/>
</dbReference>
<evidence type="ECO:0000256" key="1">
    <source>
        <dbReference type="ARBA" id="ARBA00001964"/>
    </source>
</evidence>